<evidence type="ECO:0000313" key="3">
    <source>
        <dbReference type="Proteomes" id="UP001396334"/>
    </source>
</evidence>
<keyword evidence="3" id="KW-1185">Reference proteome</keyword>
<reference evidence="2 3" key="1">
    <citation type="journal article" date="2024" name="G3 (Bethesda)">
        <title>Genome assembly of Hibiscus sabdariffa L. provides insights into metabolisms of medicinal natural products.</title>
        <authorList>
            <person name="Kim T."/>
        </authorList>
    </citation>
    <scope>NUCLEOTIDE SEQUENCE [LARGE SCALE GENOMIC DNA]</scope>
    <source>
        <strain evidence="2">TK-2024</strain>
        <tissue evidence="2">Old leaves</tissue>
    </source>
</reference>
<proteinExistence type="predicted"/>
<feature type="region of interest" description="Disordered" evidence="1">
    <location>
        <begin position="70"/>
        <end position="101"/>
    </location>
</feature>
<gene>
    <name evidence="2" type="ORF">V6N11_026041</name>
</gene>
<dbReference type="EMBL" id="JBBPBN010000011">
    <property type="protein sequence ID" value="KAK9028905.1"/>
    <property type="molecule type" value="Genomic_DNA"/>
</dbReference>
<sequence>MTSREGKVEGSRTFLVIGIIAFSRAFSSSKTQLAGSGVGAPMRMFHPCLHKPLRLRVEATRGLTAEDALCPKSLSQPHPPAPSGLREHSLDLAGGQSKIQPRFPPRITRLLFDLRVKK</sequence>
<evidence type="ECO:0000256" key="1">
    <source>
        <dbReference type="SAM" id="MobiDB-lite"/>
    </source>
</evidence>
<organism evidence="2 3">
    <name type="scientific">Hibiscus sabdariffa</name>
    <name type="common">roselle</name>
    <dbReference type="NCBI Taxonomy" id="183260"/>
    <lineage>
        <taxon>Eukaryota</taxon>
        <taxon>Viridiplantae</taxon>
        <taxon>Streptophyta</taxon>
        <taxon>Embryophyta</taxon>
        <taxon>Tracheophyta</taxon>
        <taxon>Spermatophyta</taxon>
        <taxon>Magnoliopsida</taxon>
        <taxon>eudicotyledons</taxon>
        <taxon>Gunneridae</taxon>
        <taxon>Pentapetalae</taxon>
        <taxon>rosids</taxon>
        <taxon>malvids</taxon>
        <taxon>Malvales</taxon>
        <taxon>Malvaceae</taxon>
        <taxon>Malvoideae</taxon>
        <taxon>Hibiscus</taxon>
    </lineage>
</organism>
<dbReference type="Proteomes" id="UP001396334">
    <property type="component" value="Unassembled WGS sequence"/>
</dbReference>
<protein>
    <submittedName>
        <fullName evidence="2">Uncharacterized protein</fullName>
    </submittedName>
</protein>
<evidence type="ECO:0000313" key="2">
    <source>
        <dbReference type="EMBL" id="KAK9028905.1"/>
    </source>
</evidence>
<accession>A0ABR2SUH5</accession>
<comment type="caution">
    <text evidence="2">The sequence shown here is derived from an EMBL/GenBank/DDBJ whole genome shotgun (WGS) entry which is preliminary data.</text>
</comment>
<name>A0ABR2SUH5_9ROSI</name>